<proteinExistence type="predicted"/>
<accession>A0A917G563</accession>
<keyword evidence="3" id="KW-1185">Reference proteome</keyword>
<evidence type="ECO:0000256" key="1">
    <source>
        <dbReference type="SAM" id="Phobius"/>
    </source>
</evidence>
<dbReference type="Proteomes" id="UP000644756">
    <property type="component" value="Unassembled WGS sequence"/>
</dbReference>
<keyword evidence="1" id="KW-0812">Transmembrane</keyword>
<feature type="transmembrane region" description="Helical" evidence="1">
    <location>
        <begin position="30"/>
        <end position="49"/>
    </location>
</feature>
<dbReference type="AlphaFoldDB" id="A0A917G563"/>
<protein>
    <submittedName>
        <fullName evidence="2">Uncharacterized protein</fullName>
    </submittedName>
</protein>
<reference evidence="2" key="2">
    <citation type="submission" date="2020-09" db="EMBL/GenBank/DDBJ databases">
        <authorList>
            <person name="Sun Q."/>
            <person name="Zhou Y."/>
        </authorList>
    </citation>
    <scope>NUCLEOTIDE SEQUENCE</scope>
    <source>
        <strain evidence="2">CGMCC 1.12987</strain>
    </source>
</reference>
<gene>
    <name evidence="2" type="ORF">GCM10010916_43720</name>
</gene>
<dbReference type="EMBL" id="BMGR01000018">
    <property type="protein sequence ID" value="GGG22329.1"/>
    <property type="molecule type" value="Genomic_DNA"/>
</dbReference>
<organism evidence="2 3">
    <name type="scientific">Paenibacillus abyssi</name>
    <dbReference type="NCBI Taxonomy" id="1340531"/>
    <lineage>
        <taxon>Bacteria</taxon>
        <taxon>Bacillati</taxon>
        <taxon>Bacillota</taxon>
        <taxon>Bacilli</taxon>
        <taxon>Bacillales</taxon>
        <taxon>Paenibacillaceae</taxon>
        <taxon>Paenibacillus</taxon>
    </lineage>
</organism>
<name>A0A917G563_9BACL</name>
<sequence>MNRWILLRIIGFGALTFFLLRYTVDGHFNLYDIVPAVILVGIATNEYFIRQRKNRTLPKK</sequence>
<reference evidence="2" key="1">
    <citation type="journal article" date="2014" name="Int. J. Syst. Evol. Microbiol.">
        <title>Complete genome sequence of Corynebacterium casei LMG S-19264T (=DSM 44701T), isolated from a smear-ripened cheese.</title>
        <authorList>
            <consortium name="US DOE Joint Genome Institute (JGI-PGF)"/>
            <person name="Walter F."/>
            <person name="Albersmeier A."/>
            <person name="Kalinowski J."/>
            <person name="Ruckert C."/>
        </authorList>
    </citation>
    <scope>NUCLEOTIDE SEQUENCE</scope>
    <source>
        <strain evidence="2">CGMCC 1.12987</strain>
    </source>
</reference>
<comment type="caution">
    <text evidence="2">The sequence shown here is derived from an EMBL/GenBank/DDBJ whole genome shotgun (WGS) entry which is preliminary data.</text>
</comment>
<evidence type="ECO:0000313" key="2">
    <source>
        <dbReference type="EMBL" id="GGG22329.1"/>
    </source>
</evidence>
<keyword evidence="1" id="KW-1133">Transmembrane helix</keyword>
<feature type="transmembrane region" description="Helical" evidence="1">
    <location>
        <begin position="5"/>
        <end position="24"/>
    </location>
</feature>
<keyword evidence="1" id="KW-0472">Membrane</keyword>
<evidence type="ECO:0000313" key="3">
    <source>
        <dbReference type="Proteomes" id="UP000644756"/>
    </source>
</evidence>